<gene>
    <name evidence="5" type="ORF">BEN51_08185</name>
</gene>
<dbReference type="KEGG" id="cia:BEN51_08185"/>
<dbReference type="PANTHER" id="PTHR30036:SF7">
    <property type="entry name" value="ABC TRANSPORTER PERIPLASMIC-BINDING PROTEIN YPHF"/>
    <property type="match status" value="1"/>
</dbReference>
<keyword evidence="3" id="KW-1133">Transmembrane helix</keyword>
<proteinExistence type="inferred from homology"/>
<evidence type="ECO:0000256" key="2">
    <source>
        <dbReference type="ARBA" id="ARBA00007639"/>
    </source>
</evidence>
<feature type="domain" description="Periplasmic binding protein" evidence="4">
    <location>
        <begin position="38"/>
        <end position="286"/>
    </location>
</feature>
<comment type="similarity">
    <text evidence="2">Belongs to the bacterial solute-binding protein 2 family.</text>
</comment>
<sequence>MVIRKRTIFIFLFIILISSSLILLPKASKGKVKVYKVSVIVRGKSSEVWRIVKNGMEQAASDLNVNVSFITLIEDNSVEEQKELIKREIMNGTDGILISPADYSSLSKLIEDLRKEIPIVLFESNIETKENFTYISCDNYELGRKLANEVIKNGNTRSKIIILRSGFNISSEKEKYEGFIDEISLSQNTYEFIDLPKDEAEIYKSISEILKNQDTKVLVAFEPNILEIAGKAKKDYFSEAGLYGTGSTSLIISLMEEKIINAIAMQNEFNLGYLGMKAMVSEIENEKIKESKITSTTINIYNMYSEENQRMLFPIIR</sequence>
<dbReference type="Proteomes" id="UP000264883">
    <property type="component" value="Chromosome"/>
</dbReference>
<evidence type="ECO:0000256" key="1">
    <source>
        <dbReference type="ARBA" id="ARBA00004196"/>
    </source>
</evidence>
<protein>
    <submittedName>
        <fullName evidence="5">LacI family transcriptional regulator</fullName>
    </submittedName>
</protein>
<dbReference type="PANTHER" id="PTHR30036">
    <property type="entry name" value="D-XYLOSE-BINDING PERIPLASMIC PROTEIN"/>
    <property type="match status" value="1"/>
</dbReference>
<dbReference type="EMBL" id="CP016786">
    <property type="protein sequence ID" value="ASW43458.1"/>
    <property type="molecule type" value="Genomic_DNA"/>
</dbReference>
<evidence type="ECO:0000259" key="4">
    <source>
        <dbReference type="Pfam" id="PF13407"/>
    </source>
</evidence>
<feature type="transmembrane region" description="Helical" evidence="3">
    <location>
        <begin position="7"/>
        <end position="24"/>
    </location>
</feature>
<name>A0A343JD50_9CLOT</name>
<dbReference type="GO" id="GO:0030288">
    <property type="term" value="C:outer membrane-bounded periplasmic space"/>
    <property type="evidence" value="ECO:0007669"/>
    <property type="project" value="TreeGrafter"/>
</dbReference>
<dbReference type="SUPFAM" id="SSF53822">
    <property type="entry name" value="Periplasmic binding protein-like I"/>
    <property type="match status" value="1"/>
</dbReference>
<dbReference type="Pfam" id="PF13407">
    <property type="entry name" value="Peripla_BP_4"/>
    <property type="match status" value="1"/>
</dbReference>
<dbReference type="Gene3D" id="3.40.50.2300">
    <property type="match status" value="2"/>
</dbReference>
<keyword evidence="3" id="KW-0812">Transmembrane</keyword>
<dbReference type="AlphaFoldDB" id="A0A343JD50"/>
<accession>A0A343JD50</accession>
<comment type="subcellular location">
    <subcellularLocation>
        <location evidence="1">Cell envelope</location>
    </subcellularLocation>
</comment>
<organism evidence="5 6">
    <name type="scientific">Clostridium isatidis</name>
    <dbReference type="NCBI Taxonomy" id="182773"/>
    <lineage>
        <taxon>Bacteria</taxon>
        <taxon>Bacillati</taxon>
        <taxon>Bacillota</taxon>
        <taxon>Clostridia</taxon>
        <taxon>Eubacteriales</taxon>
        <taxon>Clostridiaceae</taxon>
        <taxon>Clostridium</taxon>
    </lineage>
</organism>
<dbReference type="GO" id="GO:0030246">
    <property type="term" value="F:carbohydrate binding"/>
    <property type="evidence" value="ECO:0007669"/>
    <property type="project" value="TreeGrafter"/>
</dbReference>
<evidence type="ECO:0000313" key="6">
    <source>
        <dbReference type="Proteomes" id="UP000264883"/>
    </source>
</evidence>
<evidence type="ECO:0000313" key="5">
    <source>
        <dbReference type="EMBL" id="ASW43458.1"/>
    </source>
</evidence>
<dbReference type="InterPro" id="IPR025997">
    <property type="entry name" value="SBP_2_dom"/>
</dbReference>
<reference evidence="5 6" key="1">
    <citation type="submission" date="2016-08" db="EMBL/GenBank/DDBJ databases">
        <title>Complete Genome Sequence Of The Indigo Reducing Clostridium isatidis DSM15098.</title>
        <authorList>
            <person name="Little G.T."/>
            <person name="Minton N.P."/>
        </authorList>
    </citation>
    <scope>NUCLEOTIDE SEQUENCE [LARGE SCALE GENOMIC DNA]</scope>
    <source>
        <strain evidence="5 6">DSM 15098</strain>
    </source>
</reference>
<keyword evidence="3" id="KW-0472">Membrane</keyword>
<evidence type="ECO:0000256" key="3">
    <source>
        <dbReference type="SAM" id="Phobius"/>
    </source>
</evidence>
<keyword evidence="6" id="KW-1185">Reference proteome</keyword>
<dbReference type="OrthoDB" id="2065670at2"/>
<dbReference type="InterPro" id="IPR028082">
    <property type="entry name" value="Peripla_BP_I"/>
</dbReference>
<dbReference type="InterPro" id="IPR050555">
    <property type="entry name" value="Bact_Solute-Bind_Prot2"/>
</dbReference>
<dbReference type="RefSeq" id="WP_119865591.1">
    <property type="nucleotide sequence ID" value="NZ_CP016786.1"/>
</dbReference>